<keyword evidence="2" id="KW-0472">Membrane</keyword>
<evidence type="ECO:0000313" key="6">
    <source>
        <dbReference type="EMBL" id="SNX49724.1"/>
    </source>
</evidence>
<dbReference type="EMBL" id="OANU01000073">
    <property type="protein sequence ID" value="SNX49724.1"/>
    <property type="molecule type" value="Genomic_DNA"/>
</dbReference>
<evidence type="ECO:0000256" key="1">
    <source>
        <dbReference type="ARBA" id="ARBA00004370"/>
    </source>
</evidence>
<protein>
    <submittedName>
        <fullName evidence="6">Surface antigen</fullName>
    </submittedName>
</protein>
<feature type="domain" description="Bacterial surface antigen (D15)" evidence="5">
    <location>
        <begin position="106"/>
        <end position="367"/>
    </location>
</feature>
<comment type="subcellular location">
    <subcellularLocation>
        <location evidence="1">Membrane</location>
    </subcellularLocation>
</comment>
<organism evidence="6 7">
    <name type="scientific">Vibrio thalassae</name>
    <dbReference type="NCBI Taxonomy" id="1243014"/>
    <lineage>
        <taxon>Bacteria</taxon>
        <taxon>Pseudomonadati</taxon>
        <taxon>Pseudomonadota</taxon>
        <taxon>Gammaproteobacteria</taxon>
        <taxon>Vibrionales</taxon>
        <taxon>Vibrionaceae</taxon>
        <taxon>Vibrio</taxon>
    </lineage>
</organism>
<dbReference type="Proteomes" id="UP000219336">
    <property type="component" value="Unassembled WGS sequence"/>
</dbReference>
<dbReference type="GO" id="GO:0019867">
    <property type="term" value="C:outer membrane"/>
    <property type="evidence" value="ECO:0007669"/>
    <property type="project" value="InterPro"/>
</dbReference>
<dbReference type="InterPro" id="IPR000184">
    <property type="entry name" value="Bac_surfAg_D15"/>
</dbReference>
<gene>
    <name evidence="6" type="ORF">VTH8203_03372</name>
</gene>
<evidence type="ECO:0000256" key="2">
    <source>
        <dbReference type="ARBA" id="ARBA00023136"/>
    </source>
</evidence>
<feature type="signal peptide" evidence="4">
    <location>
        <begin position="1"/>
        <end position="25"/>
    </location>
</feature>
<sequence length="395" mass="43573">MTIFTQGKVCTLALPLLVYSSYSFSVEPLFDTPPDMEPTFVDNVLDVFGADGGFDSSKAIDMSYIPTAYYTPEKQFGVGLLLVGLYQADPDAPSPQPSSLVVNTFGSMNQSYGVALENLTYFNQGRQRLGLALELHNEAAVFYGIGVQAGDNDANKHDFDEQLISFQPSYMTQVANRYFVGLGADVTHASAENLTLSDETSNQGTATRTETAALPSSTSAGLRFISRYDSRDYHLNPSQGWLVEADAGLFHRSDTNEQYGRYGVELSNYVDLSPMPGLIAWQVQGQFSSGDVPWYALPDIGGSSAMRGYIRGRYRDNQMAMGQVEYRLPVFQRYGMVFWGGVGSVAPSVRELNQELLASIGTGFRVRIKDRINLRADIGKGKHETHFYLNVKEAF</sequence>
<dbReference type="RefSeq" id="WP_096994732.1">
    <property type="nucleotide sequence ID" value="NZ_JBHSII010000001.1"/>
</dbReference>
<evidence type="ECO:0000259" key="5">
    <source>
        <dbReference type="Pfam" id="PF01103"/>
    </source>
</evidence>
<evidence type="ECO:0000256" key="4">
    <source>
        <dbReference type="SAM" id="SignalP"/>
    </source>
</evidence>
<dbReference type="Pfam" id="PF01103">
    <property type="entry name" value="Omp85"/>
    <property type="match status" value="1"/>
</dbReference>
<feature type="chain" id="PRO_5013235441" evidence="4">
    <location>
        <begin position="26"/>
        <end position="395"/>
    </location>
</feature>
<evidence type="ECO:0000256" key="3">
    <source>
        <dbReference type="SAM" id="MobiDB-lite"/>
    </source>
</evidence>
<keyword evidence="4" id="KW-0732">Signal</keyword>
<name>A0A240EM76_9VIBR</name>
<dbReference type="Gene3D" id="2.40.160.50">
    <property type="entry name" value="membrane protein fhac: a member of the omp85/tpsb transporter family"/>
    <property type="match status" value="1"/>
</dbReference>
<evidence type="ECO:0000313" key="7">
    <source>
        <dbReference type="Proteomes" id="UP000219336"/>
    </source>
</evidence>
<proteinExistence type="predicted"/>
<dbReference type="OrthoDB" id="9771071at2"/>
<accession>A0A240EM76</accession>
<keyword evidence="7" id="KW-1185">Reference proteome</keyword>
<feature type="region of interest" description="Disordered" evidence="3">
    <location>
        <begin position="194"/>
        <end position="214"/>
    </location>
</feature>
<dbReference type="AlphaFoldDB" id="A0A240EM76"/>
<reference evidence="7" key="1">
    <citation type="submission" date="2016-06" db="EMBL/GenBank/DDBJ databases">
        <authorList>
            <person name="Rodrigo-Torres L."/>
            <person name="Arahal R.D."/>
            <person name="Lucena T."/>
        </authorList>
    </citation>
    <scope>NUCLEOTIDE SEQUENCE [LARGE SCALE GENOMIC DNA]</scope>
    <source>
        <strain evidence="7">CECT8203</strain>
    </source>
</reference>